<reference evidence="1" key="1">
    <citation type="submission" date="2021-01" db="EMBL/GenBank/DDBJ databases">
        <authorList>
            <consortium name="Genoscope - CEA"/>
            <person name="William W."/>
        </authorList>
    </citation>
    <scope>NUCLEOTIDE SEQUENCE</scope>
</reference>
<dbReference type="EMBL" id="HG994369">
    <property type="protein sequence ID" value="CAF1932747.1"/>
    <property type="molecule type" value="Genomic_DNA"/>
</dbReference>
<dbReference type="AlphaFoldDB" id="A0A816L5F0"/>
<proteinExistence type="predicted"/>
<accession>A0A816L5F0</accession>
<dbReference type="CDD" id="cd09272">
    <property type="entry name" value="RNase_HI_RT_Ty1"/>
    <property type="match status" value="1"/>
</dbReference>
<gene>
    <name evidence="1" type="ORF">DARMORV10_C05P45960.1</name>
</gene>
<name>A0A816L5F0_BRANA</name>
<dbReference type="Proteomes" id="UP001295469">
    <property type="component" value="Chromosome C05"/>
</dbReference>
<evidence type="ECO:0000313" key="1">
    <source>
        <dbReference type="EMBL" id="CAF1932747.1"/>
    </source>
</evidence>
<sequence>MQLFCDSKAAIYIAANPVFHERTKHIESDCHFVRDAVDDKLITTEHIRTTEGGYMM</sequence>
<protein>
    <submittedName>
        <fullName evidence="1">(rape) hypothetical protein</fullName>
    </submittedName>
</protein>
<organism evidence="1">
    <name type="scientific">Brassica napus</name>
    <name type="common">Rape</name>
    <dbReference type="NCBI Taxonomy" id="3708"/>
    <lineage>
        <taxon>Eukaryota</taxon>
        <taxon>Viridiplantae</taxon>
        <taxon>Streptophyta</taxon>
        <taxon>Embryophyta</taxon>
        <taxon>Tracheophyta</taxon>
        <taxon>Spermatophyta</taxon>
        <taxon>Magnoliopsida</taxon>
        <taxon>eudicotyledons</taxon>
        <taxon>Gunneridae</taxon>
        <taxon>Pentapetalae</taxon>
        <taxon>rosids</taxon>
        <taxon>malvids</taxon>
        <taxon>Brassicales</taxon>
        <taxon>Brassicaceae</taxon>
        <taxon>Brassiceae</taxon>
        <taxon>Brassica</taxon>
    </lineage>
</organism>